<dbReference type="RefSeq" id="XP_040761527.1">
    <property type="nucleotide sequence ID" value="XM_040902025.1"/>
</dbReference>
<gene>
    <name evidence="2" type="ORF">LAESUDRAFT_325155</name>
</gene>
<dbReference type="GeneID" id="63819056"/>
<evidence type="ECO:0000313" key="3">
    <source>
        <dbReference type="Proteomes" id="UP000076871"/>
    </source>
</evidence>
<evidence type="ECO:0000313" key="2">
    <source>
        <dbReference type="EMBL" id="KZT03787.1"/>
    </source>
</evidence>
<accession>A0A165CZ39</accession>
<evidence type="ECO:0000256" key="1">
    <source>
        <dbReference type="SAM" id="MobiDB-lite"/>
    </source>
</evidence>
<proteinExistence type="predicted"/>
<protein>
    <submittedName>
        <fullName evidence="2">Uncharacterized protein</fullName>
    </submittedName>
</protein>
<feature type="compositionally biased region" description="Low complexity" evidence="1">
    <location>
        <begin position="134"/>
        <end position="149"/>
    </location>
</feature>
<feature type="region of interest" description="Disordered" evidence="1">
    <location>
        <begin position="100"/>
        <end position="198"/>
    </location>
</feature>
<name>A0A165CZ39_9APHY</name>
<organism evidence="2 3">
    <name type="scientific">Laetiporus sulphureus 93-53</name>
    <dbReference type="NCBI Taxonomy" id="1314785"/>
    <lineage>
        <taxon>Eukaryota</taxon>
        <taxon>Fungi</taxon>
        <taxon>Dikarya</taxon>
        <taxon>Basidiomycota</taxon>
        <taxon>Agaricomycotina</taxon>
        <taxon>Agaricomycetes</taxon>
        <taxon>Polyporales</taxon>
        <taxon>Laetiporus</taxon>
    </lineage>
</organism>
<feature type="compositionally biased region" description="Low complexity" evidence="1">
    <location>
        <begin position="43"/>
        <end position="60"/>
    </location>
</feature>
<dbReference type="Proteomes" id="UP000076871">
    <property type="component" value="Unassembled WGS sequence"/>
</dbReference>
<dbReference type="EMBL" id="KV427641">
    <property type="protein sequence ID" value="KZT03787.1"/>
    <property type="molecule type" value="Genomic_DNA"/>
</dbReference>
<dbReference type="AlphaFoldDB" id="A0A165CZ39"/>
<keyword evidence="3" id="KW-1185">Reference proteome</keyword>
<feature type="compositionally biased region" description="Polar residues" evidence="1">
    <location>
        <begin position="107"/>
        <end position="116"/>
    </location>
</feature>
<feature type="compositionally biased region" description="Polar residues" evidence="1">
    <location>
        <begin position="32"/>
        <end position="42"/>
    </location>
</feature>
<sequence>MESHLPDDNRCSQWPVLHGWKIDETAFRTITPYKQTRAMTQRSDSSSSSASSPEAGPSSSNMALRCSPVPQILGNSLLAGLSLPSDYIFDFSLPLDSPEYPSAPAPLQTQVQNSPQLDAAQPRPAKKRRPLPLVPGGSTSKTSSSPGRSNKTEQFVRRRRSEALAAKLGAGATSRERKHREENDENAPPVESDGQQADEGDLVLWDVFRKEVQCNHKPHCRFRVQGCPWTFDEVRDLKRHEDDRSHFDDRKAMKCAPVKLYRCPWPGCDYASQRDYCLKAHWKAVTSGCVKHLIGDPRWPYESLEDLHQHLREHPAHFQCPKS</sequence>
<reference evidence="2 3" key="1">
    <citation type="journal article" date="2016" name="Mol. Biol. Evol.">
        <title>Comparative Genomics of Early-Diverging Mushroom-Forming Fungi Provides Insights into the Origins of Lignocellulose Decay Capabilities.</title>
        <authorList>
            <person name="Nagy L.G."/>
            <person name="Riley R."/>
            <person name="Tritt A."/>
            <person name="Adam C."/>
            <person name="Daum C."/>
            <person name="Floudas D."/>
            <person name="Sun H."/>
            <person name="Yadav J.S."/>
            <person name="Pangilinan J."/>
            <person name="Larsson K.H."/>
            <person name="Matsuura K."/>
            <person name="Barry K."/>
            <person name="Labutti K."/>
            <person name="Kuo R."/>
            <person name="Ohm R.A."/>
            <person name="Bhattacharya S.S."/>
            <person name="Shirouzu T."/>
            <person name="Yoshinaga Y."/>
            <person name="Martin F.M."/>
            <person name="Grigoriev I.V."/>
            <person name="Hibbett D.S."/>
        </authorList>
    </citation>
    <scope>NUCLEOTIDE SEQUENCE [LARGE SCALE GENOMIC DNA]</scope>
    <source>
        <strain evidence="2 3">93-53</strain>
    </source>
</reference>
<feature type="region of interest" description="Disordered" evidence="1">
    <location>
        <begin position="32"/>
        <end position="63"/>
    </location>
</feature>
<dbReference type="InParanoid" id="A0A165CZ39"/>